<dbReference type="GO" id="GO:0016747">
    <property type="term" value="F:acyltransferase activity, transferring groups other than amino-acyl groups"/>
    <property type="evidence" value="ECO:0007669"/>
    <property type="project" value="InterPro"/>
</dbReference>
<dbReference type="PANTHER" id="PTHR23028:SF134">
    <property type="entry name" value="PUTATIVE (AFU_ORTHOLOGUE AFUA_4G08520)-RELATED"/>
    <property type="match status" value="1"/>
</dbReference>
<keyword evidence="1" id="KW-0812">Transmembrane</keyword>
<feature type="transmembrane region" description="Helical" evidence="1">
    <location>
        <begin position="114"/>
        <end position="134"/>
    </location>
</feature>
<feature type="transmembrane region" description="Helical" evidence="1">
    <location>
        <begin position="295"/>
        <end position="313"/>
    </location>
</feature>
<reference evidence="4" key="1">
    <citation type="submission" date="2017-02" db="EMBL/GenBank/DDBJ databases">
        <authorList>
            <person name="Tafer H."/>
            <person name="Lopandic K."/>
        </authorList>
    </citation>
    <scope>NUCLEOTIDE SEQUENCE [LARGE SCALE GENOMIC DNA]</scope>
    <source>
        <strain evidence="4">CBS 366.77</strain>
    </source>
</reference>
<sequence>TTPLISHHATSYLDGIRGLAALTVYIQHYSAPFQPGQIGEANRESGKWSFFQYPIIRLFYSGSFAVALFFVISGFALSRKPLRHRYAYHDNTGREISEALLSLSSASFRRGIRIFIPPIVIVLFTMLGTQMHLFDPAYSILPDNLTEKYNVTPPKRLDTFSSQLLDCIYYIAGQLIYPSQWMRTIPGTESANYGFQLWTIPMEFWASLVVFSVLGTLVPVKSRAVRNGGVGLVIIYAFWCSRWEISLFLSGTLLADLDLFLLSLPPTDDGLIISLNTQRPIRKPKPKPKSKLKHILLPLLWTLILLTGLYLGSTPEMNADVTPGFTTLTRLTPHEETWHSLGAVLVILTISRCRLLQKPLSTSFPQYLGRISFGLYLVHVPILMWFGWTATPGLWSIIENDTVF</sequence>
<evidence type="ECO:0000259" key="2">
    <source>
        <dbReference type="Pfam" id="PF01757"/>
    </source>
</evidence>
<dbReference type="InterPro" id="IPR050879">
    <property type="entry name" value="Acyltransferase_3"/>
</dbReference>
<organism evidence="3 4">
    <name type="scientific">Aspergillus sclerotialis</name>
    <dbReference type="NCBI Taxonomy" id="2070753"/>
    <lineage>
        <taxon>Eukaryota</taxon>
        <taxon>Fungi</taxon>
        <taxon>Dikarya</taxon>
        <taxon>Ascomycota</taxon>
        <taxon>Pezizomycotina</taxon>
        <taxon>Eurotiomycetes</taxon>
        <taxon>Eurotiomycetidae</taxon>
        <taxon>Eurotiales</taxon>
        <taxon>Aspergillaceae</taxon>
        <taxon>Aspergillus</taxon>
        <taxon>Aspergillus subgen. Polypaecilum</taxon>
    </lineage>
</organism>
<keyword evidence="3" id="KW-0012">Acyltransferase</keyword>
<dbReference type="STRING" id="2070753.A0A3A2Z5D9"/>
<feature type="transmembrane region" description="Helical" evidence="1">
    <location>
        <begin position="367"/>
        <end position="388"/>
    </location>
</feature>
<dbReference type="InterPro" id="IPR002656">
    <property type="entry name" value="Acyl_transf_3_dom"/>
</dbReference>
<dbReference type="OrthoDB" id="5819582at2759"/>
<feature type="non-terminal residue" evidence="3">
    <location>
        <position position="1"/>
    </location>
</feature>
<keyword evidence="3" id="KW-0808">Transferase</keyword>
<feature type="domain" description="Acyltransferase 3" evidence="2">
    <location>
        <begin position="12"/>
        <end position="387"/>
    </location>
</feature>
<feature type="non-terminal residue" evidence="3">
    <location>
        <position position="404"/>
    </location>
</feature>
<dbReference type="PANTHER" id="PTHR23028">
    <property type="entry name" value="ACETYLTRANSFERASE"/>
    <property type="match status" value="1"/>
</dbReference>
<keyword evidence="4" id="KW-1185">Reference proteome</keyword>
<dbReference type="Pfam" id="PF01757">
    <property type="entry name" value="Acyl_transf_3"/>
    <property type="match status" value="1"/>
</dbReference>
<keyword evidence="1" id="KW-1133">Transmembrane helix</keyword>
<evidence type="ECO:0000313" key="4">
    <source>
        <dbReference type="Proteomes" id="UP000266188"/>
    </source>
</evidence>
<comment type="caution">
    <text evidence="3">The sequence shown here is derived from an EMBL/GenBank/DDBJ whole genome shotgun (WGS) entry which is preliminary data.</text>
</comment>
<dbReference type="Proteomes" id="UP000266188">
    <property type="component" value="Unassembled WGS sequence"/>
</dbReference>
<accession>A0A3A2Z5D9</accession>
<evidence type="ECO:0000313" key="3">
    <source>
        <dbReference type="EMBL" id="RJE17403.1"/>
    </source>
</evidence>
<dbReference type="EMBL" id="MVGC01001014">
    <property type="protein sequence ID" value="RJE17403.1"/>
    <property type="molecule type" value="Genomic_DNA"/>
</dbReference>
<feature type="transmembrane region" description="Helical" evidence="1">
    <location>
        <begin position="337"/>
        <end position="355"/>
    </location>
</feature>
<evidence type="ECO:0000256" key="1">
    <source>
        <dbReference type="SAM" id="Phobius"/>
    </source>
</evidence>
<dbReference type="AlphaFoldDB" id="A0A3A2Z5D9"/>
<protein>
    <submittedName>
        <fullName evidence="3">Acyltransferase family</fullName>
    </submittedName>
</protein>
<name>A0A3A2Z5D9_9EURO</name>
<keyword evidence="1" id="KW-0472">Membrane</keyword>
<feature type="transmembrane region" description="Helical" evidence="1">
    <location>
        <begin position="58"/>
        <end position="77"/>
    </location>
</feature>
<feature type="transmembrane region" description="Helical" evidence="1">
    <location>
        <begin position="204"/>
        <end position="220"/>
    </location>
</feature>
<gene>
    <name evidence="3" type="ORF">PHISCL_10260</name>
</gene>
<proteinExistence type="predicted"/>